<evidence type="ECO:0000259" key="2">
    <source>
        <dbReference type="SMART" id="SM01259"/>
    </source>
</evidence>
<keyword evidence="1" id="KW-0812">Transmembrane</keyword>
<dbReference type="Pfam" id="PF07578">
    <property type="entry name" value="LAB_N"/>
    <property type="match status" value="1"/>
</dbReference>
<feature type="transmembrane region" description="Helical" evidence="1">
    <location>
        <begin position="49"/>
        <end position="69"/>
    </location>
</feature>
<feature type="transmembrane region" description="Helical" evidence="1">
    <location>
        <begin position="75"/>
        <end position="93"/>
    </location>
</feature>
<dbReference type="RefSeq" id="WP_184010919.1">
    <property type="nucleotide sequence ID" value="NZ_JACIJS010000005.1"/>
</dbReference>
<keyword evidence="1" id="KW-0472">Membrane</keyword>
<comment type="caution">
    <text evidence="3">The sequence shown here is derived from an EMBL/GenBank/DDBJ whole genome shotgun (WGS) entry which is preliminary data.</text>
</comment>
<evidence type="ECO:0000313" key="3">
    <source>
        <dbReference type="EMBL" id="MBB5515850.1"/>
    </source>
</evidence>
<feature type="domain" description="Lipid A biosynthesis N-terminal" evidence="2">
    <location>
        <begin position="23"/>
        <end position="94"/>
    </location>
</feature>
<name>A0A840WXE9_9RHOB</name>
<gene>
    <name evidence="3" type="ORF">FHS89_001870</name>
</gene>
<dbReference type="EMBL" id="JACIJS010000005">
    <property type="protein sequence ID" value="MBB5515850.1"/>
    <property type="molecule type" value="Genomic_DNA"/>
</dbReference>
<evidence type="ECO:0000313" key="4">
    <source>
        <dbReference type="Proteomes" id="UP000553766"/>
    </source>
</evidence>
<dbReference type="AlphaFoldDB" id="A0A840WXE9"/>
<dbReference type="GO" id="GO:0016020">
    <property type="term" value="C:membrane"/>
    <property type="evidence" value="ECO:0007669"/>
    <property type="project" value="GOC"/>
</dbReference>
<feature type="transmembrane region" description="Helical" evidence="1">
    <location>
        <begin position="15"/>
        <end position="37"/>
    </location>
</feature>
<dbReference type="SMART" id="SM01259">
    <property type="entry name" value="LAB_N"/>
    <property type="match status" value="1"/>
</dbReference>
<dbReference type="GO" id="GO:0008915">
    <property type="term" value="F:lipid-A-disaccharide synthase activity"/>
    <property type="evidence" value="ECO:0007669"/>
    <property type="project" value="InterPro"/>
</dbReference>
<organism evidence="3 4">
    <name type="scientific">Rubricella aquisinus</name>
    <dbReference type="NCBI Taxonomy" id="2028108"/>
    <lineage>
        <taxon>Bacteria</taxon>
        <taxon>Pseudomonadati</taxon>
        <taxon>Pseudomonadota</taxon>
        <taxon>Alphaproteobacteria</taxon>
        <taxon>Rhodobacterales</taxon>
        <taxon>Paracoccaceae</taxon>
        <taxon>Rubricella</taxon>
    </lineage>
</organism>
<proteinExistence type="predicted"/>
<accession>A0A840WXE9</accession>
<evidence type="ECO:0000256" key="1">
    <source>
        <dbReference type="SAM" id="Phobius"/>
    </source>
</evidence>
<sequence>MPPEWLTNVLLVDTWPAVWLALFGLLAQAVFMCRFLVQWMASEKAHRSVIPIQFWWLSIIGASMLLLYGFLRQDVVIILGQAFGFIVYARNLWFRHNEAREDNPPI</sequence>
<reference evidence="3 4" key="1">
    <citation type="submission" date="2020-08" db="EMBL/GenBank/DDBJ databases">
        <title>Genomic Encyclopedia of Type Strains, Phase IV (KMG-IV): sequencing the most valuable type-strain genomes for metagenomic binning, comparative biology and taxonomic classification.</title>
        <authorList>
            <person name="Goeker M."/>
        </authorList>
    </citation>
    <scope>NUCLEOTIDE SEQUENCE [LARGE SCALE GENOMIC DNA]</scope>
    <source>
        <strain evidence="3 4">DSM 103377</strain>
    </source>
</reference>
<keyword evidence="1" id="KW-1133">Transmembrane helix</keyword>
<dbReference type="InterPro" id="IPR011499">
    <property type="entry name" value="Lipid_A_biosynth_N"/>
</dbReference>
<keyword evidence="4" id="KW-1185">Reference proteome</keyword>
<dbReference type="Proteomes" id="UP000553766">
    <property type="component" value="Unassembled WGS sequence"/>
</dbReference>
<dbReference type="Gene3D" id="1.20.1280.290">
    <property type="match status" value="1"/>
</dbReference>
<protein>
    <submittedName>
        <fullName evidence="3">Lipid-A-disaccharide synthase-like uncharacterized protein</fullName>
    </submittedName>
</protein>
<dbReference type="GO" id="GO:0009245">
    <property type="term" value="P:lipid A biosynthetic process"/>
    <property type="evidence" value="ECO:0007669"/>
    <property type="project" value="InterPro"/>
</dbReference>